<dbReference type="Proteomes" id="UP000054423">
    <property type="component" value="Unassembled WGS sequence"/>
</dbReference>
<protein>
    <recommendedName>
        <fullName evidence="2">RxLR effector protein</fullName>
    </recommendedName>
</protein>
<dbReference type="VEuPathDB" id="FungiDB:PPTG_03520"/>
<gene>
    <name evidence="1" type="ORF">L917_12945</name>
</gene>
<reference evidence="1" key="1">
    <citation type="submission" date="2013-11" db="EMBL/GenBank/DDBJ databases">
        <title>The Genome Sequence of Phytophthora parasitica CHvinca01.</title>
        <authorList>
            <consortium name="The Broad Institute Genomics Platform"/>
            <person name="Russ C."/>
            <person name="Tyler B."/>
            <person name="Panabieres F."/>
            <person name="Shan W."/>
            <person name="Tripathy S."/>
            <person name="Grunwald N."/>
            <person name="Machado M."/>
            <person name="Johnson C.S."/>
            <person name="Arredondo F."/>
            <person name="Hong C."/>
            <person name="Coffey M."/>
            <person name="Young S.K."/>
            <person name="Zeng Q."/>
            <person name="Gargeya S."/>
            <person name="Fitzgerald M."/>
            <person name="Abouelleil A."/>
            <person name="Alvarado L."/>
            <person name="Chapman S.B."/>
            <person name="Gainer-Dewar J."/>
            <person name="Goldberg J."/>
            <person name="Griggs A."/>
            <person name="Gujja S."/>
            <person name="Hansen M."/>
            <person name="Howarth C."/>
            <person name="Imamovic A."/>
            <person name="Ireland A."/>
            <person name="Larimer J."/>
            <person name="McCowan C."/>
            <person name="Murphy C."/>
            <person name="Pearson M."/>
            <person name="Poon T.W."/>
            <person name="Priest M."/>
            <person name="Roberts A."/>
            <person name="Saif S."/>
            <person name="Shea T."/>
            <person name="Sykes S."/>
            <person name="Wortman J."/>
            <person name="Nusbaum C."/>
            <person name="Birren B."/>
        </authorList>
    </citation>
    <scope>NUCLEOTIDE SEQUENCE [LARGE SCALE GENOMIC DNA]</scope>
    <source>
        <strain evidence="1">CHvinca01</strain>
    </source>
</reference>
<dbReference type="AlphaFoldDB" id="W2KU86"/>
<sequence length="610" mass="69736">MPIIEKFKSLVTTSIVTPEKLQSWLDKRKSAATVFTRMRLKKSESLFSEPQFSAWIRYVDDLNKLSKEEVSAVSILIAHYGDEILYEMILKAKEVAGMERLAARLQAEQMKHWIINRKNPDEVYELFHLHWPLLSSVLINPNFPAWVKYVDDLNAKHPEAHISTISTLRKQQGLNDPILVHLIGEAKAVEGFKSAATKVEDDLIDAWLNAAKSPDNALAELGFSTATYNILGNPALDTWIKYTDAFNRKYPDKGTTMFETFVRMYGEDKLALMVTAAKKNENTDDIARELESALLKKWLSSGKTIDDVYWILRLYLSRYDFSDRSNLSIWVSYLNTVVTDNPSKVSEVFTYLKKNSETHKALLRILAIARKFPKLESAAAKLQMETLQQIFASGISPDKVFRLLGFDIGHNILSKPLFKEWMDYAIGFYKENTKKQESWFKVLRTYYADVDITSMINKAMQNPSTVEIARKTESAWIKHHLDAQTTPAKMFAMFRLHGAGHETLASTEFAKWVSYLNEFNKRYPHQKETIIEGLRANYIDRVLVPLLSSAKQNSRTEKLAAKLQDDLINHWLAAKLEPATLVSNLGKVESADEMIQRFGKKLTEMPGNTS</sequence>
<proteinExistence type="predicted"/>
<dbReference type="EMBL" id="KI680956">
    <property type="protein sequence ID" value="ETL87950.1"/>
    <property type="molecule type" value="Genomic_DNA"/>
</dbReference>
<name>W2KU86_PHYNI</name>
<accession>W2KU86</accession>
<evidence type="ECO:0000313" key="1">
    <source>
        <dbReference type="EMBL" id="ETL87950.1"/>
    </source>
</evidence>
<dbReference type="OrthoDB" id="128291at2759"/>
<organism evidence="1">
    <name type="scientific">Phytophthora nicotianae</name>
    <name type="common">Potato buckeye rot agent</name>
    <name type="synonym">Phytophthora parasitica</name>
    <dbReference type="NCBI Taxonomy" id="4792"/>
    <lineage>
        <taxon>Eukaryota</taxon>
        <taxon>Sar</taxon>
        <taxon>Stramenopiles</taxon>
        <taxon>Oomycota</taxon>
        <taxon>Peronosporomycetes</taxon>
        <taxon>Peronosporales</taxon>
        <taxon>Peronosporaceae</taxon>
        <taxon>Phytophthora</taxon>
    </lineage>
</organism>
<evidence type="ECO:0008006" key="2">
    <source>
        <dbReference type="Google" id="ProtNLM"/>
    </source>
</evidence>
<dbReference type="VEuPathDB" id="FungiDB:PPTG_03519"/>